<organism evidence="2 3">
    <name type="scientific">Punica granatum</name>
    <name type="common">Pomegranate</name>
    <dbReference type="NCBI Taxonomy" id="22663"/>
    <lineage>
        <taxon>Eukaryota</taxon>
        <taxon>Viridiplantae</taxon>
        <taxon>Streptophyta</taxon>
        <taxon>Embryophyta</taxon>
        <taxon>Tracheophyta</taxon>
        <taxon>Spermatophyta</taxon>
        <taxon>Magnoliopsida</taxon>
        <taxon>eudicotyledons</taxon>
        <taxon>Gunneridae</taxon>
        <taxon>Pentapetalae</taxon>
        <taxon>rosids</taxon>
        <taxon>malvids</taxon>
        <taxon>Myrtales</taxon>
        <taxon>Lythraceae</taxon>
        <taxon>Punica</taxon>
    </lineage>
</organism>
<evidence type="ECO:0000313" key="3">
    <source>
        <dbReference type="Proteomes" id="UP000233551"/>
    </source>
</evidence>
<name>A0A2I0JDE8_PUNGR</name>
<dbReference type="Proteomes" id="UP000233551">
    <property type="component" value="Unassembled WGS sequence"/>
</dbReference>
<sequence>MVDYLCYKLLAAVVMEEQGVIRVGFQPSYLGMSDHLTDRSVFPGRLGFGGKGDRYHLQTLEAIPRQPKLVASSVMQMASGSWDLPKTLASLRSPWRSFGGDGPTTPWLQTLRGRILDLCSRDWEVRMQHTYQEGNSCADKLANMAVEYPPDTHIIHSVPNGVFRLLLGDIVWATMPHFIPVSL</sequence>
<proteinExistence type="predicted"/>
<comment type="caution">
    <text evidence="2">The sequence shown here is derived from an EMBL/GenBank/DDBJ whole genome shotgun (WGS) entry which is preliminary data.</text>
</comment>
<gene>
    <name evidence="2" type="ORF">CRG98_025927</name>
</gene>
<dbReference type="GO" id="GO:0003676">
    <property type="term" value="F:nucleic acid binding"/>
    <property type="evidence" value="ECO:0007669"/>
    <property type="project" value="InterPro"/>
</dbReference>
<protein>
    <recommendedName>
        <fullName evidence="1">RNase H type-1 domain-containing protein</fullName>
    </recommendedName>
</protein>
<dbReference type="InterPro" id="IPR002156">
    <property type="entry name" value="RNaseH_domain"/>
</dbReference>
<evidence type="ECO:0000259" key="1">
    <source>
        <dbReference type="Pfam" id="PF13456"/>
    </source>
</evidence>
<dbReference type="GO" id="GO:0004523">
    <property type="term" value="F:RNA-DNA hybrid ribonuclease activity"/>
    <property type="evidence" value="ECO:0007669"/>
    <property type="project" value="InterPro"/>
</dbReference>
<dbReference type="EMBL" id="PGOL01001843">
    <property type="protein sequence ID" value="PKI53686.1"/>
    <property type="molecule type" value="Genomic_DNA"/>
</dbReference>
<keyword evidence="3" id="KW-1185">Reference proteome</keyword>
<feature type="domain" description="RNase H type-1" evidence="1">
    <location>
        <begin position="107"/>
        <end position="145"/>
    </location>
</feature>
<reference evidence="2 3" key="1">
    <citation type="submission" date="2017-11" db="EMBL/GenBank/DDBJ databases">
        <title>De-novo sequencing of pomegranate (Punica granatum L.) genome.</title>
        <authorList>
            <person name="Akparov Z."/>
            <person name="Amiraslanov A."/>
            <person name="Hajiyeva S."/>
            <person name="Abbasov M."/>
            <person name="Kaur K."/>
            <person name="Hamwieh A."/>
            <person name="Solovyev V."/>
            <person name="Salamov A."/>
            <person name="Braich B."/>
            <person name="Kosarev P."/>
            <person name="Mahmoud A."/>
            <person name="Hajiyev E."/>
            <person name="Babayeva S."/>
            <person name="Izzatullayeva V."/>
            <person name="Mammadov A."/>
            <person name="Mammadov A."/>
            <person name="Sharifova S."/>
            <person name="Ojaghi J."/>
            <person name="Eynullazada K."/>
            <person name="Bayramov B."/>
            <person name="Abdulazimova A."/>
            <person name="Shahmuradov I."/>
        </authorList>
    </citation>
    <scope>NUCLEOTIDE SEQUENCE [LARGE SCALE GENOMIC DNA]</scope>
    <source>
        <strain evidence="3">cv. AG2017</strain>
        <tissue evidence="2">Leaf</tissue>
    </source>
</reference>
<accession>A0A2I0JDE8</accession>
<dbReference type="Pfam" id="PF13456">
    <property type="entry name" value="RVT_3"/>
    <property type="match status" value="1"/>
</dbReference>
<dbReference type="AlphaFoldDB" id="A0A2I0JDE8"/>
<evidence type="ECO:0000313" key="2">
    <source>
        <dbReference type="EMBL" id="PKI53686.1"/>
    </source>
</evidence>